<dbReference type="AlphaFoldDB" id="A0A6P2H6E1"/>
<evidence type="ECO:0000313" key="2">
    <source>
        <dbReference type="Proteomes" id="UP000494162"/>
    </source>
</evidence>
<gene>
    <name evidence="1" type="ORF">BPS26883_00391</name>
</gene>
<protein>
    <submittedName>
        <fullName evidence="1">Uncharacterized protein</fullName>
    </submittedName>
</protein>
<dbReference type="Proteomes" id="UP000494162">
    <property type="component" value="Unassembled WGS sequence"/>
</dbReference>
<sequence length="94" mass="10308">MRGAPTSNFSLAHLETIMDHLTHEHLLATLEKIGHVLTEQGFQKGTFQIGFNPKSLDEKLSSIQAASETSEEAPIITPQFECHFGGCGMICCTF</sequence>
<proteinExistence type="predicted"/>
<accession>A0A6P2H6E1</accession>
<reference evidence="1 2" key="1">
    <citation type="submission" date="2019-09" db="EMBL/GenBank/DDBJ databases">
        <authorList>
            <person name="Depoorter E."/>
        </authorList>
    </citation>
    <scope>NUCLEOTIDE SEQUENCE [LARGE SCALE GENOMIC DNA]</scope>
    <source>
        <strain evidence="1">LMG 26883</strain>
    </source>
</reference>
<dbReference type="EMBL" id="CABVPP010000001">
    <property type="protein sequence ID" value="VWB11860.1"/>
    <property type="molecule type" value="Genomic_DNA"/>
</dbReference>
<organism evidence="1 2">
    <name type="scientific">Burkholderia pseudomultivorans</name>
    <dbReference type="NCBI Taxonomy" id="1207504"/>
    <lineage>
        <taxon>Bacteria</taxon>
        <taxon>Pseudomonadati</taxon>
        <taxon>Pseudomonadota</taxon>
        <taxon>Betaproteobacteria</taxon>
        <taxon>Burkholderiales</taxon>
        <taxon>Burkholderiaceae</taxon>
        <taxon>Burkholderia</taxon>
        <taxon>Burkholderia cepacia complex</taxon>
    </lineage>
</organism>
<evidence type="ECO:0000313" key="1">
    <source>
        <dbReference type="EMBL" id="VWB11860.1"/>
    </source>
</evidence>
<name>A0A6P2H6E1_9BURK</name>